<reference evidence="3 4" key="1">
    <citation type="submission" date="2018-06" db="EMBL/GenBank/DDBJ databases">
        <title>Extensive metabolic versatility and redundancy in microbially diverse, dynamic hydrothermal sediments.</title>
        <authorList>
            <person name="Dombrowski N."/>
            <person name="Teske A."/>
            <person name="Baker B.J."/>
        </authorList>
    </citation>
    <scope>NUCLEOTIDE SEQUENCE [LARGE SCALE GENOMIC DNA]</scope>
    <source>
        <strain evidence="3">B36_G15</strain>
    </source>
</reference>
<dbReference type="SMART" id="SM00028">
    <property type="entry name" value="TPR"/>
    <property type="match status" value="7"/>
</dbReference>
<dbReference type="SUPFAM" id="SSF55073">
    <property type="entry name" value="Nucleotide cyclase"/>
    <property type="match status" value="1"/>
</dbReference>
<dbReference type="AlphaFoldDB" id="A0A660SF29"/>
<dbReference type="PROSITE" id="PS50005">
    <property type="entry name" value="TPR"/>
    <property type="match status" value="2"/>
</dbReference>
<dbReference type="Proteomes" id="UP000268469">
    <property type="component" value="Unassembled WGS sequence"/>
</dbReference>
<keyword evidence="1" id="KW-0802">TPR repeat</keyword>
<dbReference type="SUPFAM" id="SSF48452">
    <property type="entry name" value="TPR-like"/>
    <property type="match status" value="2"/>
</dbReference>
<proteinExistence type="predicted"/>
<evidence type="ECO:0000313" key="3">
    <source>
        <dbReference type="EMBL" id="RKX69267.1"/>
    </source>
</evidence>
<feature type="repeat" description="TPR" evidence="1">
    <location>
        <begin position="694"/>
        <end position="727"/>
    </location>
</feature>
<accession>A0A660SF29</accession>
<dbReference type="Gene3D" id="1.25.40.10">
    <property type="entry name" value="Tetratricopeptide repeat domain"/>
    <property type="match status" value="3"/>
</dbReference>
<dbReference type="InterPro" id="IPR027417">
    <property type="entry name" value="P-loop_NTPase"/>
</dbReference>
<sequence>MDVVVFLFTDIEGSTEKWEKYRGEMKRVLVRHDRILYEEIERHGGRVVKHTGDGVFAVFEGGDPLRAAVAIQHRFRGEDWGEVGELRVRIGLHAGLAERRGDDYFGPVVNRTARVMAAAWGGQILLTGEGLREASVPVGVEVRDHGLHLLKDLEEPIAIYELVTGLYGEFPAIRSLSSHPTNLTPQPTPFLDREKELKEIGEIIDDPSCRLLTLVGPGGVGKTRLALQVGAERIDRFRHGVYYVPLASLTLASTQFLVFTIADSIRFSFYSREDPKLQLLSYLREKEMLLILDNFEHLVEEAAFLAEILKKAAMVKLLVTSQERLNLKGEWVYEVRGMDYPQRPEAELGNYGAPALFLEGARRVDPDFQIKPDDIPHLIRICRLVGGLPLGIELASAWIRSLSLAEIADEIERTIDFLTASVRDIPERHQSLRAVFEQSWERLAERERLHYMRLSVFRGGFGREAAETVAKMRLPDLLSLIDKSFLRRDHSGRYQMLEIIRQYGYEHLKSHPDEWRKTKDAHCRYYADFINKKEEGLIGRRGKEVMDEIGLEIENLRSAWEWAVTNDRYDELDLMNFGLALFYSRKSRHEEGVKIFKPAVEKLRGVPSQKLLFAQLSLHLGQMYFYTAQFDKAISLIEESLNIARIEKDEKIVADCFVCLGNVANIQSRYEEAQRYFTQARDIFRRIGDNFGVARATHNLGIVTEIMGRYEEARACFQEALKIVEQLGDPITSANILNSLGVVADRLGQYQEAKMKYLRSLEIMAGMGYLRGMVPALNNLGMIAVLQKNYDEAEGYMKRCLQICEEIGDERGKADIIGSLAELAEKKGNLERAIKLYHEGLKIMERIGDERGIVYAFIGLGDINLKLERYKDAQRFYKQALKKANQIQTIPVIMEVLSKIVELYHRIGETEQAIQIAGVVLNHPATDEETKERIRTLFDSVPEVDHTALRSIIGELLQ</sequence>
<dbReference type="Pfam" id="PF00211">
    <property type="entry name" value="Guanylate_cyc"/>
    <property type="match status" value="1"/>
</dbReference>
<dbReference type="InterPro" id="IPR026000">
    <property type="entry name" value="Apc5_dom"/>
</dbReference>
<dbReference type="InterPro" id="IPR019734">
    <property type="entry name" value="TPR_rpt"/>
</dbReference>
<dbReference type="GO" id="GO:0004016">
    <property type="term" value="F:adenylate cyclase activity"/>
    <property type="evidence" value="ECO:0007669"/>
    <property type="project" value="UniProtKB-ARBA"/>
</dbReference>
<dbReference type="InterPro" id="IPR001054">
    <property type="entry name" value="A/G_cyclase"/>
</dbReference>
<feature type="domain" description="Guanylate cyclase" evidence="2">
    <location>
        <begin position="5"/>
        <end position="116"/>
    </location>
</feature>
<dbReference type="PANTHER" id="PTHR47691">
    <property type="entry name" value="REGULATOR-RELATED"/>
    <property type="match status" value="1"/>
</dbReference>
<protein>
    <recommendedName>
        <fullName evidence="2">Guanylate cyclase domain-containing protein</fullName>
    </recommendedName>
</protein>
<dbReference type="GO" id="GO:0009190">
    <property type="term" value="P:cyclic nucleotide biosynthetic process"/>
    <property type="evidence" value="ECO:0007669"/>
    <property type="project" value="InterPro"/>
</dbReference>
<comment type="caution">
    <text evidence="3">The sequence shown here is derived from an EMBL/GenBank/DDBJ whole genome shotgun (WGS) entry which is preliminary data.</text>
</comment>
<organism evidence="3 4">
    <name type="scientific">candidate division WOR-3 bacterium</name>
    <dbReference type="NCBI Taxonomy" id="2052148"/>
    <lineage>
        <taxon>Bacteria</taxon>
        <taxon>Bacteria division WOR-3</taxon>
    </lineage>
</organism>
<feature type="repeat" description="TPR" evidence="1">
    <location>
        <begin position="614"/>
        <end position="647"/>
    </location>
</feature>
<dbReference type="PANTHER" id="PTHR47691:SF3">
    <property type="entry name" value="HTH-TYPE TRANSCRIPTIONAL REGULATOR RV0890C-RELATED"/>
    <property type="match status" value="1"/>
</dbReference>
<dbReference type="Pfam" id="PF12862">
    <property type="entry name" value="ANAPC5"/>
    <property type="match status" value="1"/>
</dbReference>
<gene>
    <name evidence="3" type="ORF">DRP53_08720</name>
</gene>
<name>A0A660SF29_UNCW3</name>
<dbReference type="GO" id="GO:0035556">
    <property type="term" value="P:intracellular signal transduction"/>
    <property type="evidence" value="ECO:0007669"/>
    <property type="project" value="InterPro"/>
</dbReference>
<dbReference type="Gene3D" id="3.30.70.1230">
    <property type="entry name" value="Nucleotide cyclase"/>
    <property type="match status" value="1"/>
</dbReference>
<dbReference type="InterPro" id="IPR029787">
    <property type="entry name" value="Nucleotide_cyclase"/>
</dbReference>
<dbReference type="CDD" id="cd07302">
    <property type="entry name" value="CHD"/>
    <property type="match status" value="1"/>
</dbReference>
<dbReference type="EMBL" id="QNBE01000095">
    <property type="protein sequence ID" value="RKX69267.1"/>
    <property type="molecule type" value="Genomic_DNA"/>
</dbReference>
<dbReference type="Gene3D" id="3.40.50.300">
    <property type="entry name" value="P-loop containing nucleotide triphosphate hydrolases"/>
    <property type="match status" value="1"/>
</dbReference>
<evidence type="ECO:0000259" key="2">
    <source>
        <dbReference type="PROSITE" id="PS50125"/>
    </source>
</evidence>
<dbReference type="PRINTS" id="PR00364">
    <property type="entry name" value="DISEASERSIST"/>
</dbReference>
<evidence type="ECO:0000256" key="1">
    <source>
        <dbReference type="PROSITE-ProRule" id="PRU00339"/>
    </source>
</evidence>
<dbReference type="InterPro" id="IPR011990">
    <property type="entry name" value="TPR-like_helical_dom_sf"/>
</dbReference>
<dbReference type="SUPFAM" id="SSF52540">
    <property type="entry name" value="P-loop containing nucleoside triphosphate hydrolases"/>
    <property type="match status" value="1"/>
</dbReference>
<dbReference type="Pfam" id="PF13424">
    <property type="entry name" value="TPR_12"/>
    <property type="match status" value="2"/>
</dbReference>
<evidence type="ECO:0000313" key="4">
    <source>
        <dbReference type="Proteomes" id="UP000268469"/>
    </source>
</evidence>
<dbReference type="PROSITE" id="PS50125">
    <property type="entry name" value="GUANYLATE_CYCLASE_2"/>
    <property type="match status" value="1"/>
</dbReference>